<dbReference type="SUPFAM" id="SSF52540">
    <property type="entry name" value="P-loop containing nucleoside triphosphate hydrolases"/>
    <property type="match status" value="1"/>
</dbReference>
<dbReference type="InterPro" id="IPR002543">
    <property type="entry name" value="FtsK_dom"/>
</dbReference>
<evidence type="ECO:0000313" key="3">
    <source>
        <dbReference type="EMBL" id="MEJ2866108.1"/>
    </source>
</evidence>
<keyword evidence="4" id="KW-1185">Reference proteome</keyword>
<evidence type="ECO:0000259" key="2">
    <source>
        <dbReference type="PROSITE" id="PS50901"/>
    </source>
</evidence>
<dbReference type="Proteomes" id="UP001369736">
    <property type="component" value="Unassembled WGS sequence"/>
</dbReference>
<feature type="binding site" evidence="1">
    <location>
        <begin position="155"/>
        <end position="162"/>
    </location>
    <ligand>
        <name>ATP</name>
        <dbReference type="ChEBI" id="CHEBI:30616"/>
    </ligand>
</feature>
<protein>
    <submittedName>
        <fullName evidence="3">FtsK/SpoIIIE domain-containing protein</fullName>
    </submittedName>
</protein>
<evidence type="ECO:0000256" key="1">
    <source>
        <dbReference type="PROSITE-ProRule" id="PRU00289"/>
    </source>
</evidence>
<dbReference type="Gene3D" id="3.40.50.300">
    <property type="entry name" value="P-loop containing nucleotide triphosphate hydrolases"/>
    <property type="match status" value="1"/>
</dbReference>
<reference evidence="3 4" key="1">
    <citation type="submission" date="2024-03" db="EMBL/GenBank/DDBJ databases">
        <title>Actinomycetospora sp. OC33-EN07, a novel actinomycete isolated from wild orchid (Aerides multiflora).</title>
        <authorList>
            <person name="Suriyachadkun C."/>
        </authorList>
    </citation>
    <scope>NUCLEOTIDE SEQUENCE [LARGE SCALE GENOMIC DNA]</scope>
    <source>
        <strain evidence="3 4">OC33-EN07</strain>
    </source>
</reference>
<proteinExistence type="predicted"/>
<dbReference type="Pfam" id="PF01580">
    <property type="entry name" value="FtsK_SpoIIIE"/>
    <property type="match status" value="1"/>
</dbReference>
<dbReference type="RefSeq" id="WP_337707483.1">
    <property type="nucleotide sequence ID" value="NZ_JBBEGM010000031.1"/>
</dbReference>
<accession>A0ABU8MI27</accession>
<comment type="caution">
    <text evidence="3">The sequence shown here is derived from an EMBL/GenBank/DDBJ whole genome shotgun (WGS) entry which is preliminary data.</text>
</comment>
<dbReference type="EMBL" id="JBBEGM010000031">
    <property type="protein sequence ID" value="MEJ2866108.1"/>
    <property type="molecule type" value="Genomic_DNA"/>
</dbReference>
<keyword evidence="1" id="KW-0067">ATP-binding</keyword>
<dbReference type="PROSITE" id="PS50901">
    <property type="entry name" value="FTSK"/>
    <property type="match status" value="1"/>
</dbReference>
<keyword evidence="1" id="KW-0547">Nucleotide-binding</keyword>
<feature type="domain" description="FtsK" evidence="2">
    <location>
        <begin position="138"/>
        <end position="321"/>
    </location>
</feature>
<dbReference type="InterPro" id="IPR027417">
    <property type="entry name" value="P-loop_NTPase"/>
</dbReference>
<evidence type="ECO:0000313" key="4">
    <source>
        <dbReference type="Proteomes" id="UP001369736"/>
    </source>
</evidence>
<name>A0ABU8MI27_9PSEU</name>
<gene>
    <name evidence="3" type="ORF">WCD58_33495</name>
</gene>
<sequence length="378" mass="40723">MRTLTPRWRERRAFSEHYERRLRVDGYANTWRDACDWAGLAQHIRIPAGQTIVTPELVDVAGYDPTVITVRLLPGMLVADLAEQALRLANALGGVRLSVAPMGTEYARLLLHQTDPLADPFVVQADEVDGLLGVGEDGRDIAVPWARRVHTLVQGSTGGGKSTLVYGQLSALAGRRDVIVSGIDPSGLVFRPWPAHPDRLSGLADELAPHIELLRRLCADMDDRLGLLPLGVDNLTPTSEVPLRVVLLEEFSGFLRTVDADRKVATVVRPLLGRLFSEGRKVGIRCIAVLPRADAAILGAGIRDQCGLRVSYAVEPEGFRMAHPTATAGIAPEDHVTAPPGIAIVTIPGAGTFRIRTGDLGYAEYCRRVAAASLGLAA</sequence>
<organism evidence="3 4">
    <name type="scientific">Actinomycetospora flava</name>
    <dbReference type="NCBI Taxonomy" id="3129232"/>
    <lineage>
        <taxon>Bacteria</taxon>
        <taxon>Bacillati</taxon>
        <taxon>Actinomycetota</taxon>
        <taxon>Actinomycetes</taxon>
        <taxon>Pseudonocardiales</taxon>
        <taxon>Pseudonocardiaceae</taxon>
        <taxon>Actinomycetospora</taxon>
    </lineage>
</organism>